<evidence type="ECO:0000313" key="10">
    <source>
        <dbReference type="EMBL" id="GLP97486.1"/>
    </source>
</evidence>
<dbReference type="InterPro" id="IPR058625">
    <property type="entry name" value="MdtA-like_BSH"/>
</dbReference>
<gene>
    <name evidence="10" type="primary">vexB</name>
    <name evidence="10" type="ORF">GCM10007895_27930</name>
</gene>
<dbReference type="GO" id="GO:1990195">
    <property type="term" value="C:macrolide transmembrane transporter complex"/>
    <property type="evidence" value="ECO:0007669"/>
    <property type="project" value="InterPro"/>
</dbReference>
<dbReference type="InterPro" id="IPR058627">
    <property type="entry name" value="MdtA-like_C"/>
</dbReference>
<dbReference type="GO" id="GO:0015562">
    <property type="term" value="F:efflux transmembrane transporter activity"/>
    <property type="evidence" value="ECO:0007669"/>
    <property type="project" value="TreeGrafter"/>
</dbReference>
<comment type="subcellular location">
    <subcellularLocation>
        <location evidence="1">Cell envelope</location>
    </subcellularLocation>
</comment>
<dbReference type="InterPro" id="IPR058792">
    <property type="entry name" value="Beta-barrel_RND_2"/>
</dbReference>
<dbReference type="Gene3D" id="6.10.140.1990">
    <property type="match status" value="1"/>
</dbReference>
<dbReference type="GO" id="GO:0019898">
    <property type="term" value="C:extrinsic component of membrane"/>
    <property type="evidence" value="ECO:0007669"/>
    <property type="project" value="InterPro"/>
</dbReference>
<feature type="domain" description="Multidrug resistance protein MdtA-like barrel-sandwich hybrid" evidence="7">
    <location>
        <begin position="70"/>
        <end position="189"/>
    </location>
</feature>
<dbReference type="PANTHER" id="PTHR30469">
    <property type="entry name" value="MULTIDRUG RESISTANCE PROTEIN MDTA"/>
    <property type="match status" value="1"/>
</dbReference>
<feature type="coiled-coil region" evidence="5">
    <location>
        <begin position="109"/>
        <end position="160"/>
    </location>
</feature>
<dbReference type="PANTHER" id="PTHR30469:SF11">
    <property type="entry name" value="BLL4320 PROTEIN"/>
    <property type="match status" value="1"/>
</dbReference>
<evidence type="ECO:0000256" key="2">
    <source>
        <dbReference type="ARBA" id="ARBA00009477"/>
    </source>
</evidence>
<dbReference type="RefSeq" id="WP_095504674.1">
    <property type="nucleotide sequence ID" value="NZ_BSNC01000006.1"/>
</dbReference>
<dbReference type="Pfam" id="PF25917">
    <property type="entry name" value="BSH_RND"/>
    <property type="match status" value="1"/>
</dbReference>
<evidence type="ECO:0000259" key="7">
    <source>
        <dbReference type="Pfam" id="PF25917"/>
    </source>
</evidence>
<dbReference type="GO" id="GO:0030313">
    <property type="term" value="C:cell envelope"/>
    <property type="evidence" value="ECO:0007669"/>
    <property type="project" value="UniProtKB-SubCell"/>
</dbReference>
<feature type="domain" description="CusB-like beta-barrel" evidence="8">
    <location>
        <begin position="204"/>
        <end position="274"/>
    </location>
</feature>
<evidence type="ECO:0000256" key="5">
    <source>
        <dbReference type="SAM" id="Coils"/>
    </source>
</evidence>
<feature type="domain" description="Multidrug resistance protein MdtA-like alpha-helical hairpin" evidence="6">
    <location>
        <begin position="104"/>
        <end position="166"/>
    </location>
</feature>
<evidence type="ECO:0000256" key="4">
    <source>
        <dbReference type="ARBA" id="ARBA00023054"/>
    </source>
</evidence>
<evidence type="ECO:0000259" key="8">
    <source>
        <dbReference type="Pfam" id="PF25954"/>
    </source>
</evidence>
<dbReference type="InterPro" id="IPR058624">
    <property type="entry name" value="MdtA-like_HH"/>
</dbReference>
<dbReference type="GO" id="GO:1990281">
    <property type="term" value="C:efflux pump complex"/>
    <property type="evidence" value="ECO:0007669"/>
    <property type="project" value="TreeGrafter"/>
</dbReference>
<evidence type="ECO:0000259" key="9">
    <source>
        <dbReference type="Pfam" id="PF25967"/>
    </source>
</evidence>
<evidence type="ECO:0000256" key="3">
    <source>
        <dbReference type="ARBA" id="ARBA00022448"/>
    </source>
</evidence>
<proteinExistence type="inferred from homology"/>
<dbReference type="Pfam" id="PF25954">
    <property type="entry name" value="Beta-barrel_RND_2"/>
    <property type="match status" value="1"/>
</dbReference>
<feature type="domain" description="Multidrug resistance protein MdtA-like C-terminal permuted SH3" evidence="9">
    <location>
        <begin position="282"/>
        <end position="342"/>
    </location>
</feature>
<dbReference type="Pfam" id="PF25876">
    <property type="entry name" value="HH_MFP_RND"/>
    <property type="match status" value="1"/>
</dbReference>
<dbReference type="InterPro" id="IPR006143">
    <property type="entry name" value="RND_pump_MFP"/>
</dbReference>
<protein>
    <submittedName>
        <fullName evidence="10">MexH family multidrug efflux RND transporter periplasmic adaptor subunit</fullName>
    </submittedName>
</protein>
<keyword evidence="3" id="KW-0813">Transport</keyword>
<dbReference type="InterPro" id="IPR030190">
    <property type="entry name" value="MacA_alpha-hairpin_sf"/>
</dbReference>
<dbReference type="Pfam" id="PF25967">
    <property type="entry name" value="RND-MFP_C"/>
    <property type="match status" value="1"/>
</dbReference>
<dbReference type="Gene3D" id="2.40.420.20">
    <property type="match status" value="1"/>
</dbReference>
<dbReference type="AlphaFoldDB" id="A0AA37RYH3"/>
<dbReference type="SUPFAM" id="SSF111369">
    <property type="entry name" value="HlyD-like secretion proteins"/>
    <property type="match status" value="1"/>
</dbReference>
<sequence>MKKWILLVIVLAAVLFGSVIGFNFFVQGKMKEAIANMPEPEFAVTAQPVELMTWSPTIDAIGFVEPNQGVTLATETAGLVKSIDFENGTKVEQGQLLLTQNSQVEEANLKNAKVRLPAAESEYKRLNRLYKVGSVSKSDLDQAEAAFMALEADIESLNATIDKRQIKAPFAGLVGIRSVNLGEYLQAGTDIVRLEDISTMKIRFTIPQNELAKIAVGTPVKVYVDAHPEHSFDGAISAIEPAVFYQSGLIQVQATIPNNDGRLRSGMFSRVAIQLPELVDQVVLPETAINFTLYGNTVYVVEEDDQGQLRANQINVEVQERNGELAHVTSGLKGGQMVVTSGQLRLSNNSKVKIIERDVLTPADTMPQL</sequence>
<keyword evidence="4 5" id="KW-0175">Coiled coil</keyword>
<comment type="similarity">
    <text evidence="2">Belongs to the membrane fusion protein (MFP) (TC 8.A.1) family.</text>
</comment>
<dbReference type="Gene3D" id="2.40.50.100">
    <property type="match status" value="1"/>
</dbReference>
<dbReference type="Proteomes" id="UP001161422">
    <property type="component" value="Unassembled WGS sequence"/>
</dbReference>
<dbReference type="NCBIfam" id="TIGR01730">
    <property type="entry name" value="RND_mfp"/>
    <property type="match status" value="1"/>
</dbReference>
<organism evidence="10 11">
    <name type="scientific">Paraferrimonas sedimenticola</name>
    <dbReference type="NCBI Taxonomy" id="375674"/>
    <lineage>
        <taxon>Bacteria</taxon>
        <taxon>Pseudomonadati</taxon>
        <taxon>Pseudomonadota</taxon>
        <taxon>Gammaproteobacteria</taxon>
        <taxon>Alteromonadales</taxon>
        <taxon>Ferrimonadaceae</taxon>
        <taxon>Paraferrimonas</taxon>
    </lineage>
</organism>
<dbReference type="Gene3D" id="2.40.30.170">
    <property type="match status" value="1"/>
</dbReference>
<evidence type="ECO:0000256" key="1">
    <source>
        <dbReference type="ARBA" id="ARBA00004196"/>
    </source>
</evidence>
<reference evidence="10" key="2">
    <citation type="submission" date="2023-01" db="EMBL/GenBank/DDBJ databases">
        <title>Draft genome sequence of Paraferrimonas sedimenticola strain NBRC 101628.</title>
        <authorList>
            <person name="Sun Q."/>
            <person name="Mori K."/>
        </authorList>
    </citation>
    <scope>NUCLEOTIDE SEQUENCE</scope>
    <source>
        <strain evidence="10">NBRC 101628</strain>
    </source>
</reference>
<reference evidence="10" key="1">
    <citation type="journal article" date="2014" name="Int. J. Syst. Evol. Microbiol.">
        <title>Complete genome sequence of Corynebacterium casei LMG S-19264T (=DSM 44701T), isolated from a smear-ripened cheese.</title>
        <authorList>
            <consortium name="US DOE Joint Genome Institute (JGI-PGF)"/>
            <person name="Walter F."/>
            <person name="Albersmeier A."/>
            <person name="Kalinowski J."/>
            <person name="Ruckert C."/>
        </authorList>
    </citation>
    <scope>NUCLEOTIDE SEQUENCE</scope>
    <source>
        <strain evidence="10">NBRC 101628</strain>
    </source>
</reference>
<accession>A0AA37RYH3</accession>
<evidence type="ECO:0000313" key="11">
    <source>
        <dbReference type="Proteomes" id="UP001161422"/>
    </source>
</evidence>
<dbReference type="FunFam" id="2.40.30.170:FF:000010">
    <property type="entry name" value="Efflux RND transporter periplasmic adaptor subunit"/>
    <property type="match status" value="1"/>
</dbReference>
<evidence type="ECO:0000259" key="6">
    <source>
        <dbReference type="Pfam" id="PF25876"/>
    </source>
</evidence>
<keyword evidence="11" id="KW-1185">Reference proteome</keyword>
<comment type="caution">
    <text evidence="10">The sequence shown here is derived from an EMBL/GenBank/DDBJ whole genome shotgun (WGS) entry which is preliminary data.</text>
</comment>
<dbReference type="GO" id="GO:1990961">
    <property type="term" value="P:xenobiotic detoxification by transmembrane export across the plasma membrane"/>
    <property type="evidence" value="ECO:0007669"/>
    <property type="project" value="InterPro"/>
</dbReference>
<name>A0AA37RYH3_9GAMM</name>
<dbReference type="EMBL" id="BSNC01000006">
    <property type="protein sequence ID" value="GLP97486.1"/>
    <property type="molecule type" value="Genomic_DNA"/>
</dbReference>